<dbReference type="Pfam" id="PF16499">
    <property type="entry name" value="Melibiase_2"/>
    <property type="match status" value="2"/>
</dbReference>
<dbReference type="InterPro" id="IPR041233">
    <property type="entry name" value="Melibiase_C"/>
</dbReference>
<dbReference type="PRINTS" id="PR00740">
    <property type="entry name" value="GLHYDRLASE27"/>
</dbReference>
<dbReference type="OrthoDB" id="9807519at2"/>
<dbReference type="EC" id="3.2.1.22" evidence="5"/>
<dbReference type="Gene3D" id="2.60.40.1180">
    <property type="entry name" value="Golgi alpha-mannosidase II"/>
    <property type="match status" value="1"/>
</dbReference>
<reference evidence="8" key="1">
    <citation type="submission" date="2018-02" db="EMBL/GenBank/DDBJ databases">
        <authorList>
            <person name="Hausmann B."/>
        </authorList>
    </citation>
    <scope>NUCLEOTIDE SEQUENCE [LARGE SCALE GENOMIC DNA]</scope>
    <source>
        <strain evidence="8">Peat soil MAG SbA1</strain>
    </source>
</reference>
<comment type="catalytic activity">
    <reaction evidence="5">
        <text>Hydrolysis of terminal, non-reducing alpha-D-galactose residues in alpha-D-galactosides, including galactose oligosaccharides, galactomannans and galactolipids.</text>
        <dbReference type="EC" id="3.2.1.22"/>
    </reaction>
</comment>
<dbReference type="SUPFAM" id="SSF51011">
    <property type="entry name" value="Glycosyl hydrolase domain"/>
    <property type="match status" value="1"/>
</dbReference>
<dbReference type="CDD" id="cd14792">
    <property type="entry name" value="GH27"/>
    <property type="match status" value="1"/>
</dbReference>
<dbReference type="PANTHER" id="PTHR11452">
    <property type="entry name" value="ALPHA-GALACTOSIDASE/ALPHA-N-ACETYLGALACTOSAMINIDASE"/>
    <property type="match status" value="1"/>
</dbReference>
<evidence type="ECO:0000256" key="4">
    <source>
        <dbReference type="ARBA" id="ARBA00023295"/>
    </source>
</evidence>
<evidence type="ECO:0000256" key="5">
    <source>
        <dbReference type="RuleBase" id="RU361168"/>
    </source>
</evidence>
<dbReference type="PANTHER" id="PTHR11452:SF33">
    <property type="entry name" value="ALPHA-GALACTOSIDASE 2"/>
    <property type="match status" value="1"/>
</dbReference>
<dbReference type="InterPro" id="IPR013780">
    <property type="entry name" value="Glyco_hydro_b"/>
</dbReference>
<proteinExistence type="inferred from homology"/>
<dbReference type="Pfam" id="PF17801">
    <property type="entry name" value="Melibiase_C"/>
    <property type="match status" value="1"/>
</dbReference>
<dbReference type="EMBL" id="OMOD01000024">
    <property type="protein sequence ID" value="SPF33611.1"/>
    <property type="molecule type" value="Genomic_DNA"/>
</dbReference>
<dbReference type="Proteomes" id="UP000238701">
    <property type="component" value="Unassembled WGS sequence"/>
</dbReference>
<organism evidence="7 8">
    <name type="scientific">Candidatus Sulfotelmatobacter kueseliae</name>
    <dbReference type="NCBI Taxonomy" id="2042962"/>
    <lineage>
        <taxon>Bacteria</taxon>
        <taxon>Pseudomonadati</taxon>
        <taxon>Acidobacteriota</taxon>
        <taxon>Terriglobia</taxon>
        <taxon>Terriglobales</taxon>
        <taxon>Candidatus Korobacteraceae</taxon>
        <taxon>Candidatus Sulfotelmatobacter</taxon>
    </lineage>
</organism>
<comment type="similarity">
    <text evidence="1 5">Belongs to the glycosyl hydrolase 27 family.</text>
</comment>
<gene>
    <name evidence="7" type="ORF">SBA1_120001</name>
</gene>
<evidence type="ECO:0000256" key="2">
    <source>
        <dbReference type="ARBA" id="ARBA00022729"/>
    </source>
</evidence>
<keyword evidence="3 5" id="KW-0378">Hydrolase</keyword>
<dbReference type="InterPro" id="IPR013785">
    <property type="entry name" value="Aldolase_TIM"/>
</dbReference>
<evidence type="ECO:0000259" key="6">
    <source>
        <dbReference type="Pfam" id="PF17801"/>
    </source>
</evidence>
<evidence type="ECO:0000313" key="8">
    <source>
        <dbReference type="Proteomes" id="UP000238701"/>
    </source>
</evidence>
<keyword evidence="4 5" id="KW-0326">Glycosidase</keyword>
<keyword evidence="2" id="KW-0732">Signal</keyword>
<dbReference type="GO" id="GO:0004557">
    <property type="term" value="F:alpha-galactosidase activity"/>
    <property type="evidence" value="ECO:0007669"/>
    <property type="project" value="UniProtKB-EC"/>
</dbReference>
<dbReference type="InterPro" id="IPR002241">
    <property type="entry name" value="Glyco_hydro_27"/>
</dbReference>
<evidence type="ECO:0000256" key="1">
    <source>
        <dbReference type="ARBA" id="ARBA00009743"/>
    </source>
</evidence>
<sequence length="453" mass="49436">MTFLREWTHSLWAVLLIALLAGGILHNASAEDNGLERTPVLGWSSWSFLRKNPTADIMKAQALALHNSGLQKIGYQYVNLDDFWYQCPGPQGPNVDPYGRWLTDSSRFPAQGDTDGIKVVADYIHSLGMKFGIYVTPGISKQAVSRNTPIKGTSYTAAQIADPSVEESNYNCKGMVRIDYNKPGAQEYTNSWVNMLAAWGVDYIKIDGMKNSNAADVKAWSDAIRQSGRPMALDVTQGNLTIAIAPTLMKYANQWEFAPDVECYRCEKGGSSYPLTSWADVAKRFNYVAEWQPYAGPGAFNDYDSIEIGNGSNDGLTPVERQTQLSLWALGAAPLILGVDLTHLDPTDLQNYLENSAVLAVDQDSIAAKRVLKTGNQQVFAKREPNGDTIVGLFNTGGEAEEVSVPASTVGLTENQSGYSLHDLWTGETKKTSSTISAVVPSHGVVLYCVRGL</sequence>
<feature type="domain" description="Alpha galactosidase C-terminal" evidence="6">
    <location>
        <begin position="374"/>
        <end position="448"/>
    </location>
</feature>
<protein>
    <recommendedName>
        <fullName evidence="5">Alpha-galactosidase</fullName>
        <ecNumber evidence="5">3.2.1.22</ecNumber>
    </recommendedName>
    <alternativeName>
        <fullName evidence="5">Melibiase</fullName>
    </alternativeName>
</protein>
<accession>A0A2U3K1S1</accession>
<evidence type="ECO:0000313" key="7">
    <source>
        <dbReference type="EMBL" id="SPF33611.1"/>
    </source>
</evidence>
<dbReference type="GO" id="GO:0005975">
    <property type="term" value="P:carbohydrate metabolic process"/>
    <property type="evidence" value="ECO:0007669"/>
    <property type="project" value="InterPro"/>
</dbReference>
<dbReference type="Gene3D" id="3.20.20.70">
    <property type="entry name" value="Aldolase class I"/>
    <property type="match status" value="1"/>
</dbReference>
<dbReference type="InterPro" id="IPR017853">
    <property type="entry name" value="GH"/>
</dbReference>
<keyword evidence="5" id="KW-1015">Disulfide bond</keyword>
<dbReference type="AlphaFoldDB" id="A0A2U3K1S1"/>
<dbReference type="SUPFAM" id="SSF51445">
    <property type="entry name" value="(Trans)glycosidases"/>
    <property type="match status" value="1"/>
</dbReference>
<evidence type="ECO:0000256" key="3">
    <source>
        <dbReference type="ARBA" id="ARBA00022801"/>
    </source>
</evidence>
<name>A0A2U3K1S1_9BACT</name>